<keyword evidence="5 7" id="KW-0408">Iron</keyword>
<feature type="region of interest" description="Disordered" evidence="8">
    <location>
        <begin position="1"/>
        <end position="22"/>
    </location>
</feature>
<dbReference type="InterPro" id="IPR036396">
    <property type="entry name" value="Cyt_P450_sf"/>
</dbReference>
<dbReference type="SUPFAM" id="SSF48264">
    <property type="entry name" value="Cytochrome P450"/>
    <property type="match status" value="1"/>
</dbReference>
<dbReference type="GO" id="GO:0016705">
    <property type="term" value="F:oxidoreductase activity, acting on paired donors, with incorporation or reduction of molecular oxygen"/>
    <property type="evidence" value="ECO:0007669"/>
    <property type="project" value="InterPro"/>
</dbReference>
<dbReference type="InterPro" id="IPR001128">
    <property type="entry name" value="Cyt_P450"/>
</dbReference>
<evidence type="ECO:0000256" key="3">
    <source>
        <dbReference type="ARBA" id="ARBA00022723"/>
    </source>
</evidence>
<dbReference type="GeneID" id="8245902"/>
<dbReference type="InParanoid" id="C1FGD5"/>
<evidence type="ECO:0000256" key="2">
    <source>
        <dbReference type="ARBA" id="ARBA00022617"/>
    </source>
</evidence>
<dbReference type="PRINTS" id="PR00465">
    <property type="entry name" value="EP450IV"/>
</dbReference>
<dbReference type="eggNOG" id="KOG0157">
    <property type="taxonomic scope" value="Eukaryota"/>
</dbReference>
<evidence type="ECO:0000256" key="7">
    <source>
        <dbReference type="PIRSR" id="PIRSR602403-1"/>
    </source>
</evidence>
<dbReference type="STRING" id="296587.C1FGD5"/>
<dbReference type="FunCoup" id="C1FGD5">
    <property type="interactions" value="136"/>
</dbReference>
<evidence type="ECO:0000256" key="4">
    <source>
        <dbReference type="ARBA" id="ARBA00023002"/>
    </source>
</evidence>
<keyword evidence="10" id="KW-1185">Reference proteome</keyword>
<evidence type="ECO:0000256" key="5">
    <source>
        <dbReference type="ARBA" id="ARBA00023004"/>
    </source>
</evidence>
<keyword evidence="3 7" id="KW-0479">Metal-binding</keyword>
<dbReference type="AlphaFoldDB" id="C1FGD5"/>
<gene>
    <name evidence="9" type="ORF">MICPUN_60838</name>
</gene>
<reference evidence="9 10" key="1">
    <citation type="journal article" date="2009" name="Science">
        <title>Green evolution and dynamic adaptations revealed by genomes of the marine picoeukaryotes Micromonas.</title>
        <authorList>
            <person name="Worden A.Z."/>
            <person name="Lee J.H."/>
            <person name="Mock T."/>
            <person name="Rouze P."/>
            <person name="Simmons M.P."/>
            <person name="Aerts A.L."/>
            <person name="Allen A.E."/>
            <person name="Cuvelier M.L."/>
            <person name="Derelle E."/>
            <person name="Everett M.V."/>
            <person name="Foulon E."/>
            <person name="Grimwood J."/>
            <person name="Gundlach H."/>
            <person name="Henrissat B."/>
            <person name="Napoli C."/>
            <person name="McDonald S.M."/>
            <person name="Parker M.S."/>
            <person name="Rombauts S."/>
            <person name="Salamov A."/>
            <person name="Von Dassow P."/>
            <person name="Badger J.H."/>
            <person name="Coutinho P.M."/>
            <person name="Demir E."/>
            <person name="Dubchak I."/>
            <person name="Gentemann C."/>
            <person name="Eikrem W."/>
            <person name="Gready J.E."/>
            <person name="John U."/>
            <person name="Lanier W."/>
            <person name="Lindquist E.A."/>
            <person name="Lucas S."/>
            <person name="Mayer K.F."/>
            <person name="Moreau H."/>
            <person name="Not F."/>
            <person name="Otillar R."/>
            <person name="Panaud O."/>
            <person name="Pangilinan J."/>
            <person name="Paulsen I."/>
            <person name="Piegu B."/>
            <person name="Poliakov A."/>
            <person name="Robbens S."/>
            <person name="Schmutz J."/>
            <person name="Toulza E."/>
            <person name="Wyss T."/>
            <person name="Zelensky A."/>
            <person name="Zhou K."/>
            <person name="Armbrust E.V."/>
            <person name="Bhattacharya D."/>
            <person name="Goodenough U.W."/>
            <person name="Van de Peer Y."/>
            <person name="Grigoriev I.V."/>
        </authorList>
    </citation>
    <scope>NUCLEOTIDE SEQUENCE [LARGE SCALE GENOMIC DNA]</scope>
    <source>
        <strain evidence="10">RCC299 / NOUM17</strain>
    </source>
</reference>
<dbReference type="OrthoDB" id="442633at2759"/>
<protein>
    <recommendedName>
        <fullName evidence="11">Cytochrome P450</fullName>
    </recommendedName>
</protein>
<proteinExistence type="inferred from homology"/>
<dbReference type="RefSeq" id="XP_002507981.1">
    <property type="nucleotide sequence ID" value="XM_002507935.1"/>
</dbReference>
<organism evidence="9 10">
    <name type="scientific">Micromonas commoda (strain RCC299 / NOUM17 / CCMP2709)</name>
    <name type="common">Picoplanktonic green alga</name>
    <dbReference type="NCBI Taxonomy" id="296587"/>
    <lineage>
        <taxon>Eukaryota</taxon>
        <taxon>Viridiplantae</taxon>
        <taxon>Chlorophyta</taxon>
        <taxon>Mamiellophyceae</taxon>
        <taxon>Mamiellales</taxon>
        <taxon>Mamiellaceae</taxon>
        <taxon>Micromonas</taxon>
    </lineage>
</organism>
<dbReference type="Gene3D" id="1.10.630.10">
    <property type="entry name" value="Cytochrome P450"/>
    <property type="match status" value="1"/>
</dbReference>
<evidence type="ECO:0000313" key="9">
    <source>
        <dbReference type="EMBL" id="ACO69239.1"/>
    </source>
</evidence>
<dbReference type="CDD" id="cd00302">
    <property type="entry name" value="cytochrome_P450"/>
    <property type="match status" value="1"/>
</dbReference>
<accession>C1FGD5</accession>
<evidence type="ECO:0000256" key="1">
    <source>
        <dbReference type="ARBA" id="ARBA00010617"/>
    </source>
</evidence>
<sequence>MTRGQRRERTDTSQTPSPRLGHVPLEFTSRMRVSVYSTSVHSTSCLGAYTAAARDARRLRHRRLATTVCRNKREISSKLNLDLDLGQVLGTVKRNEGLYDNLPPGKVGLFGLRETFAYLNDPNKFIRTRVEKYGPVFKTAFFFKPAVVFGSPEAIREFKDFEGDLPADAALPETFRELHTEYGALRMSGERHKATRANFGKVLGRSALTHYTPILAKLTRDFVKGELLEKRTLQPGYDCRQFCLKALFQLFLGTVPPQDIMEKMYFYNEGLLALGKLSPEFTEGKKALEDLQEFCLKHFRTVRAQGKLDDPEYFFLKQYSQATDENGDLFTDERVAVTTILMIWGAFIEAAASMGHTTWLLMRNPDKAKKVRAECRSSFSREELDSGKLTLDDVYTKLTFTECAIKEALRVMPQTAGGLRVNPETRTLAGFTVPSGYVLTADPRIAFLNPDFFPDPEDYRPERFLPAENPAITPDNFFPGGMGQHKCPGISLSNLMVSIYLLYLYSCFDKWEPDMSAEEMDSEDPQYIQVPIVIIDDRYQLKLERNWQYEM</sequence>
<keyword evidence="2 7" id="KW-0349">Heme</keyword>
<dbReference type="OMA" id="VINHELH"/>
<evidence type="ECO:0000313" key="10">
    <source>
        <dbReference type="Proteomes" id="UP000002009"/>
    </source>
</evidence>
<comment type="similarity">
    <text evidence="1">Belongs to the cytochrome P450 family.</text>
</comment>
<keyword evidence="4" id="KW-0560">Oxidoreductase</keyword>
<dbReference type="GO" id="GO:0020037">
    <property type="term" value="F:heme binding"/>
    <property type="evidence" value="ECO:0007669"/>
    <property type="project" value="InterPro"/>
</dbReference>
<feature type="binding site" description="axial binding residue" evidence="7">
    <location>
        <position position="487"/>
    </location>
    <ligand>
        <name>heme</name>
        <dbReference type="ChEBI" id="CHEBI:30413"/>
    </ligand>
    <ligandPart>
        <name>Fe</name>
        <dbReference type="ChEBI" id="CHEBI:18248"/>
    </ligandPart>
</feature>
<name>C1FGD5_MICCC</name>
<keyword evidence="6" id="KW-0503">Monooxygenase</keyword>
<dbReference type="Pfam" id="PF00067">
    <property type="entry name" value="p450"/>
    <property type="match status" value="2"/>
</dbReference>
<dbReference type="GO" id="GO:0004497">
    <property type="term" value="F:monooxygenase activity"/>
    <property type="evidence" value="ECO:0007669"/>
    <property type="project" value="UniProtKB-KW"/>
</dbReference>
<evidence type="ECO:0000256" key="6">
    <source>
        <dbReference type="ARBA" id="ARBA00023033"/>
    </source>
</evidence>
<dbReference type="EMBL" id="CP001575">
    <property type="protein sequence ID" value="ACO69239.1"/>
    <property type="molecule type" value="Genomic_DNA"/>
</dbReference>
<comment type="cofactor">
    <cofactor evidence="7">
        <name>heme</name>
        <dbReference type="ChEBI" id="CHEBI:30413"/>
    </cofactor>
</comment>
<dbReference type="PANTHER" id="PTHR24286">
    <property type="entry name" value="CYTOCHROME P450 26"/>
    <property type="match status" value="1"/>
</dbReference>
<dbReference type="GO" id="GO:0016125">
    <property type="term" value="P:sterol metabolic process"/>
    <property type="evidence" value="ECO:0007669"/>
    <property type="project" value="TreeGrafter"/>
</dbReference>
<evidence type="ECO:0000256" key="8">
    <source>
        <dbReference type="SAM" id="MobiDB-lite"/>
    </source>
</evidence>
<dbReference type="PANTHER" id="PTHR24286:SF384">
    <property type="entry name" value="P450, PUTATIVE (EUROFUNG)-RELATED"/>
    <property type="match status" value="1"/>
</dbReference>
<evidence type="ECO:0008006" key="11">
    <source>
        <dbReference type="Google" id="ProtNLM"/>
    </source>
</evidence>
<feature type="compositionally biased region" description="Basic and acidic residues" evidence="8">
    <location>
        <begin position="1"/>
        <end position="11"/>
    </location>
</feature>
<dbReference type="InterPro" id="IPR002403">
    <property type="entry name" value="Cyt_P450_E_grp-IV"/>
</dbReference>
<dbReference type="Proteomes" id="UP000002009">
    <property type="component" value="Chromosome 8"/>
</dbReference>
<dbReference type="GO" id="GO:0005506">
    <property type="term" value="F:iron ion binding"/>
    <property type="evidence" value="ECO:0007669"/>
    <property type="project" value="InterPro"/>
</dbReference>
<dbReference type="KEGG" id="mis:MICPUN_60838"/>